<evidence type="ECO:0000259" key="2">
    <source>
        <dbReference type="Pfam" id="PF01509"/>
    </source>
</evidence>
<evidence type="ECO:0000256" key="1">
    <source>
        <dbReference type="ARBA" id="ARBA00008999"/>
    </source>
</evidence>
<dbReference type="Pfam" id="PF01509">
    <property type="entry name" value="TruB_N"/>
    <property type="match status" value="1"/>
</dbReference>
<name>A0A8T0A099_9BILA</name>
<dbReference type="EMBL" id="JABEBT010000011">
    <property type="protein sequence ID" value="KAF7638553.1"/>
    <property type="molecule type" value="Genomic_DNA"/>
</dbReference>
<keyword evidence="4" id="KW-1185">Reference proteome</keyword>
<dbReference type="InterPro" id="IPR020103">
    <property type="entry name" value="PsdUridine_synth_cat_dom_sf"/>
</dbReference>
<evidence type="ECO:0000313" key="3">
    <source>
        <dbReference type="EMBL" id="KAF7638553.1"/>
    </source>
</evidence>
<dbReference type="InterPro" id="IPR039048">
    <property type="entry name" value="Trub2"/>
</dbReference>
<dbReference type="GO" id="GO:0001522">
    <property type="term" value="P:pseudouridine synthesis"/>
    <property type="evidence" value="ECO:0007669"/>
    <property type="project" value="InterPro"/>
</dbReference>
<evidence type="ECO:0000313" key="4">
    <source>
        <dbReference type="Proteomes" id="UP000605970"/>
    </source>
</evidence>
<proteinExistence type="inferred from homology"/>
<protein>
    <submittedName>
        <fullName evidence="3">TruB_N domain-containing protein</fullName>
    </submittedName>
</protein>
<organism evidence="3 4">
    <name type="scientific">Meloidogyne graminicola</name>
    <dbReference type="NCBI Taxonomy" id="189291"/>
    <lineage>
        <taxon>Eukaryota</taxon>
        <taxon>Metazoa</taxon>
        <taxon>Ecdysozoa</taxon>
        <taxon>Nematoda</taxon>
        <taxon>Chromadorea</taxon>
        <taxon>Rhabditida</taxon>
        <taxon>Tylenchina</taxon>
        <taxon>Tylenchomorpha</taxon>
        <taxon>Tylenchoidea</taxon>
        <taxon>Meloidogynidae</taxon>
        <taxon>Meloidogyninae</taxon>
        <taxon>Meloidogyne</taxon>
    </lineage>
</organism>
<dbReference type="Gene3D" id="3.30.2350.10">
    <property type="entry name" value="Pseudouridine synthase"/>
    <property type="match status" value="1"/>
</dbReference>
<dbReference type="GO" id="GO:0009982">
    <property type="term" value="F:pseudouridine synthase activity"/>
    <property type="evidence" value="ECO:0007669"/>
    <property type="project" value="InterPro"/>
</dbReference>
<dbReference type="PANTHER" id="PTHR13195:SF0">
    <property type="entry name" value="PSEUDOURIDYLATE SYNTHASE TRUB2, MITOCHONDRIAL"/>
    <property type="match status" value="1"/>
</dbReference>
<dbReference type="InterPro" id="IPR002501">
    <property type="entry name" value="PsdUridine_synth_N"/>
</dbReference>
<sequence length="361" mass="41557">MPKYSFNCREVQSLLNGIVCLFKPKDISLHLLQKWFLKEICDQTNELAQSRQNPPIIEMPIVEAHNKTGSLLVVGTKKQIDYSMHPFIVGEMFRPEEFHMEALNPLEPSSSGVCVFGLNDGCDRLEAIRSLAWINEYFIDGEFGRGTHLNSINGKVITKVEYDHISKNRFNTLLSLLRLQFKKASFEFANVNLQSQEAFELSRLGAPKPRVLGSPLIYGLELCSFKLPNFKLRVQITGETDQFLCDFINELGIVASPRQFRRTRQGCFGIEHALLDKHFHLESIIKNILMCEKLLAQNLEKNIKSDIVELEEKTKPLIERETNIKTFLEKFKLTNDDLEDKNLPESEDCLRLPFGREYKIC</sequence>
<reference evidence="3" key="1">
    <citation type="journal article" date="2020" name="Ecol. Evol.">
        <title>Genome structure and content of the rice root-knot nematode (Meloidogyne graminicola).</title>
        <authorList>
            <person name="Phan N.T."/>
            <person name="Danchin E.G.J."/>
            <person name="Klopp C."/>
            <person name="Perfus-Barbeoch L."/>
            <person name="Kozlowski D.K."/>
            <person name="Koutsovoulos G.D."/>
            <person name="Lopez-Roques C."/>
            <person name="Bouchez O."/>
            <person name="Zahm M."/>
            <person name="Besnard G."/>
            <person name="Bellafiore S."/>
        </authorList>
    </citation>
    <scope>NUCLEOTIDE SEQUENCE</scope>
    <source>
        <strain evidence="3">VN-18</strain>
    </source>
</reference>
<dbReference type="SUPFAM" id="SSF55120">
    <property type="entry name" value="Pseudouridine synthase"/>
    <property type="match status" value="1"/>
</dbReference>
<dbReference type="AlphaFoldDB" id="A0A8T0A099"/>
<dbReference type="GO" id="GO:0003723">
    <property type="term" value="F:RNA binding"/>
    <property type="evidence" value="ECO:0007669"/>
    <property type="project" value="InterPro"/>
</dbReference>
<dbReference type="PANTHER" id="PTHR13195">
    <property type="entry name" value="PSEUDOURIDINE SYNTHASE-RELATED"/>
    <property type="match status" value="1"/>
</dbReference>
<comment type="similarity">
    <text evidence="1">Belongs to the pseudouridine synthase TruB family.</text>
</comment>
<gene>
    <name evidence="3" type="ORF">Mgra_00001930</name>
</gene>
<dbReference type="OrthoDB" id="9995526at2759"/>
<accession>A0A8T0A099</accession>
<dbReference type="Proteomes" id="UP000605970">
    <property type="component" value="Unassembled WGS sequence"/>
</dbReference>
<dbReference type="GO" id="GO:0006396">
    <property type="term" value="P:RNA processing"/>
    <property type="evidence" value="ECO:0007669"/>
    <property type="project" value="InterPro"/>
</dbReference>
<comment type="caution">
    <text evidence="3">The sequence shown here is derived from an EMBL/GenBank/DDBJ whole genome shotgun (WGS) entry which is preliminary data.</text>
</comment>
<feature type="domain" description="Pseudouridine synthase II N-terminal" evidence="2">
    <location>
        <begin position="106"/>
        <end position="239"/>
    </location>
</feature>